<sequence>MARVPAGQEVYSMDLYRDSLWALIESHVKFPVHPFLKNILRFTELEHRSTLKFYKGEHPRLLQYLTNFIRSGAYEAALTTHVRINFAEHPELLQNYYSTYHGKLGTFEFTAGQANHLAIILNLFTNEPAESGIKNKVWELVEKKAFKPRTTVFRRPLEEIQNFTPEFEKSRILKSLSNENRLSEYSDDMKDQLKAISVGVTYSQDNGQIEAEITCPTCTKTIKLNGIFYTRKRKPSRQETKSEWTWNTNNFHTHFRRHAPADLAKKKKIAEETQQSKETVCNSEDSTNDTTSNVHVDDSGISSIRSNLLEDSAIAAGSMQNAINSTSFEPVEYHNFVNDSSKTQPHTSSPRSKDCNPVPITPLASLSV</sequence>
<gene>
    <name evidence="1" type="ORF">QAD02_009379</name>
</gene>
<dbReference type="EMBL" id="CM056744">
    <property type="protein sequence ID" value="KAJ8667716.1"/>
    <property type="molecule type" value="Genomic_DNA"/>
</dbReference>
<reference evidence="1" key="1">
    <citation type="submission" date="2023-04" db="EMBL/GenBank/DDBJ databases">
        <title>A chromosome-level genome assembly of the parasitoid wasp Eretmocerus hayati.</title>
        <authorList>
            <person name="Zhong Y."/>
            <person name="Liu S."/>
            <person name="Liu Y."/>
        </authorList>
    </citation>
    <scope>NUCLEOTIDE SEQUENCE</scope>
    <source>
        <strain evidence="1">ZJU_SS_LIU_2023</strain>
    </source>
</reference>
<keyword evidence="2" id="KW-1185">Reference proteome</keyword>
<name>A0ACC2N9I6_9HYME</name>
<evidence type="ECO:0000313" key="1">
    <source>
        <dbReference type="EMBL" id="KAJ8667716.1"/>
    </source>
</evidence>
<evidence type="ECO:0000313" key="2">
    <source>
        <dbReference type="Proteomes" id="UP001239111"/>
    </source>
</evidence>
<accession>A0ACC2N9I6</accession>
<proteinExistence type="predicted"/>
<comment type="caution">
    <text evidence="1">The sequence shown here is derived from an EMBL/GenBank/DDBJ whole genome shotgun (WGS) entry which is preliminary data.</text>
</comment>
<dbReference type="Proteomes" id="UP001239111">
    <property type="component" value="Chromosome 4"/>
</dbReference>
<protein>
    <submittedName>
        <fullName evidence="1">Uncharacterized protein</fullName>
    </submittedName>
</protein>
<organism evidence="1 2">
    <name type="scientific">Eretmocerus hayati</name>
    <dbReference type="NCBI Taxonomy" id="131215"/>
    <lineage>
        <taxon>Eukaryota</taxon>
        <taxon>Metazoa</taxon>
        <taxon>Ecdysozoa</taxon>
        <taxon>Arthropoda</taxon>
        <taxon>Hexapoda</taxon>
        <taxon>Insecta</taxon>
        <taxon>Pterygota</taxon>
        <taxon>Neoptera</taxon>
        <taxon>Endopterygota</taxon>
        <taxon>Hymenoptera</taxon>
        <taxon>Apocrita</taxon>
        <taxon>Proctotrupomorpha</taxon>
        <taxon>Chalcidoidea</taxon>
        <taxon>Aphelinidae</taxon>
        <taxon>Aphelininae</taxon>
        <taxon>Eretmocerus</taxon>
    </lineage>
</organism>